<evidence type="ECO:0000256" key="5">
    <source>
        <dbReference type="ARBA" id="ARBA00023128"/>
    </source>
</evidence>
<name>A0ABV2AGD7_9EUKA</name>
<dbReference type="Gene3D" id="3.10.450.240">
    <property type="match status" value="1"/>
</dbReference>
<evidence type="ECO:0000256" key="2">
    <source>
        <dbReference type="ARBA" id="ARBA00009597"/>
    </source>
</evidence>
<evidence type="ECO:0000313" key="9">
    <source>
        <dbReference type="Proteomes" id="UP001439008"/>
    </source>
</evidence>
<keyword evidence="4" id="KW-0809">Transit peptide</keyword>
<dbReference type="InterPro" id="IPR032710">
    <property type="entry name" value="NTF2-like_dom_sf"/>
</dbReference>
<organism evidence="8 9">
    <name type="scientific">Bonamia ostreae</name>
    <dbReference type="NCBI Taxonomy" id="126728"/>
    <lineage>
        <taxon>Eukaryota</taxon>
        <taxon>Sar</taxon>
        <taxon>Rhizaria</taxon>
        <taxon>Endomyxa</taxon>
        <taxon>Ascetosporea</taxon>
        <taxon>Haplosporida</taxon>
        <taxon>Bonamia</taxon>
    </lineage>
</organism>
<accession>A0ABV2AGD7</accession>
<evidence type="ECO:0000256" key="4">
    <source>
        <dbReference type="ARBA" id="ARBA00022946"/>
    </source>
</evidence>
<dbReference type="Proteomes" id="UP001439008">
    <property type="component" value="Unassembled WGS sequence"/>
</dbReference>
<comment type="caution">
    <text evidence="8">The sequence shown here is derived from an EMBL/GenBank/DDBJ whole genome shotgun (WGS) entry which is preliminary data.</text>
</comment>
<reference evidence="8 9" key="1">
    <citation type="journal article" date="2024" name="BMC Biol.">
        <title>Comparative genomics of Ascetosporea gives new insight into the evolutionary basis for animal parasitism in Rhizaria.</title>
        <authorList>
            <person name="Hiltunen Thoren M."/>
            <person name="Onut-Brannstrom I."/>
            <person name="Alfjorden A."/>
            <person name="Peckova H."/>
            <person name="Swords F."/>
            <person name="Hooper C."/>
            <person name="Holzer A.S."/>
            <person name="Bass D."/>
            <person name="Burki F."/>
        </authorList>
    </citation>
    <scope>NUCLEOTIDE SEQUENCE [LARGE SCALE GENOMIC DNA]</scope>
    <source>
        <strain evidence="8">20-A016</strain>
    </source>
</reference>
<dbReference type="EMBL" id="JBDODL010000114">
    <property type="protein sequence ID" value="MES1918730.1"/>
    <property type="molecule type" value="Genomic_DNA"/>
</dbReference>
<keyword evidence="6" id="KW-0472">Membrane</keyword>
<keyword evidence="5" id="KW-0496">Mitochondrion</keyword>
<evidence type="ECO:0000256" key="1">
    <source>
        <dbReference type="ARBA" id="ARBA00004273"/>
    </source>
</evidence>
<dbReference type="PANTHER" id="PTHR10721">
    <property type="entry name" value="MITOCHONDRIAL IMPORT INNER MEMBRANE TRANSLOCASE SUBUNIT TIM44"/>
    <property type="match status" value="1"/>
</dbReference>
<keyword evidence="3" id="KW-0999">Mitochondrion inner membrane</keyword>
<protein>
    <recommendedName>
        <fullName evidence="7">Tim44-like domain-containing protein</fullName>
    </recommendedName>
</protein>
<proteinExistence type="inferred from homology"/>
<dbReference type="PANTHER" id="PTHR10721:SF1">
    <property type="entry name" value="MITOCHONDRIAL IMPORT INNER MEMBRANE TRANSLOCASE SUBUNIT TIM44"/>
    <property type="match status" value="1"/>
</dbReference>
<feature type="domain" description="Tim44-like" evidence="7">
    <location>
        <begin position="78"/>
        <end position="183"/>
    </location>
</feature>
<evidence type="ECO:0000259" key="7">
    <source>
        <dbReference type="Pfam" id="PF04280"/>
    </source>
</evidence>
<evidence type="ECO:0000313" key="8">
    <source>
        <dbReference type="EMBL" id="MES1918730.1"/>
    </source>
</evidence>
<dbReference type="Pfam" id="PF04280">
    <property type="entry name" value="Tim44"/>
    <property type="match status" value="1"/>
</dbReference>
<comment type="similarity">
    <text evidence="2">Belongs to the Tim44 family.</text>
</comment>
<sequence>MFSKARKTESYGKYKGYSEQFVKYAKNNPHFQKFIDLRDSASDKIEDLKESLETTQNPIVWKIRDVGDRMFAETDTSFALRNVNNIEPDFSPYEFLNELKLNILPVMVQAIIDCDMEFIEQTCVENAYNSMFGHSKARKHLDSVLKCQLMDILDVNFVNATLHNKKSILNFNCIGQHLETATKKDPEKSKIPTVF</sequence>
<dbReference type="InterPro" id="IPR007379">
    <property type="entry name" value="Tim44-like_dom"/>
</dbReference>
<evidence type="ECO:0000256" key="6">
    <source>
        <dbReference type="ARBA" id="ARBA00023136"/>
    </source>
</evidence>
<keyword evidence="9" id="KW-1185">Reference proteome</keyword>
<gene>
    <name evidence="8" type="ORF">MHBO_000648</name>
</gene>
<comment type="subcellular location">
    <subcellularLocation>
        <location evidence="1">Mitochondrion inner membrane</location>
    </subcellularLocation>
</comment>
<dbReference type="InterPro" id="IPR039544">
    <property type="entry name" value="Tim44-like"/>
</dbReference>
<dbReference type="SUPFAM" id="SSF54427">
    <property type="entry name" value="NTF2-like"/>
    <property type="match status" value="1"/>
</dbReference>
<evidence type="ECO:0000256" key="3">
    <source>
        <dbReference type="ARBA" id="ARBA00022792"/>
    </source>
</evidence>